<dbReference type="Proteomes" id="UP000242560">
    <property type="component" value="Unassembled WGS sequence"/>
</dbReference>
<dbReference type="SUPFAM" id="SSF81296">
    <property type="entry name" value="E set domains"/>
    <property type="match status" value="1"/>
</dbReference>
<dbReference type="Gene3D" id="2.60.120.430">
    <property type="entry name" value="Galactose-binding lectin"/>
    <property type="match status" value="1"/>
</dbReference>
<proteinExistence type="predicted"/>
<dbReference type="InterPro" id="IPR013783">
    <property type="entry name" value="Ig-like_fold"/>
</dbReference>
<dbReference type="Gene3D" id="2.60.40.10">
    <property type="entry name" value="Immunoglobulins"/>
    <property type="match status" value="2"/>
</dbReference>
<dbReference type="InterPro" id="IPR014756">
    <property type="entry name" value="Ig_E-set"/>
</dbReference>
<name>A0A1I3LHS5_9FLAO</name>
<protein>
    <submittedName>
        <fullName evidence="2">IPT/TIG domain-containing protein</fullName>
    </submittedName>
</protein>
<dbReference type="InterPro" id="IPR002909">
    <property type="entry name" value="IPT_dom"/>
</dbReference>
<sequence>MKNILKFSRVFITALLLGILVGCRDDSSTTTDFTPVIELVSASVNTEGQPVNPLEATHVGFANNTYIIKGKNLQSTKHVYFNGYESTFNSNFVTDGAIIITIDENTPYTNITNKLEVVTTYGTAEYDFVIAPPAPVFNGFHPINAADGSNITIKGNYFVNPTVTVGDAEATIVSYTLTEIVATLPAGSQGKKVSVSTLSGALTYQSQIGTSIYDDAFYGAVTNSTWSGDVYDVAYAEDPANIWQGTKAIKWSAKAWSGFQIENSPSIPSNAKGIRFYIKSNATINQGIKIILNYSWAATPTISSATEYQYIEIPWSEFGLASAPETMNLTLNHAQGEPNDIYLDDIGYYY</sequence>
<feature type="domain" description="IPT/TIG" evidence="1">
    <location>
        <begin position="135"/>
        <end position="197"/>
    </location>
</feature>
<accession>A0A1I3LHS5</accession>
<evidence type="ECO:0000313" key="2">
    <source>
        <dbReference type="EMBL" id="SFI84267.1"/>
    </source>
</evidence>
<dbReference type="PROSITE" id="PS51257">
    <property type="entry name" value="PROKAR_LIPOPROTEIN"/>
    <property type="match status" value="1"/>
</dbReference>
<dbReference type="EMBL" id="FORQ01000002">
    <property type="protein sequence ID" value="SFI84267.1"/>
    <property type="molecule type" value="Genomic_DNA"/>
</dbReference>
<keyword evidence="3" id="KW-1185">Reference proteome</keyword>
<organism evidence="2 3">
    <name type="scientific">Kaistella treverensis</name>
    <dbReference type="NCBI Taxonomy" id="631455"/>
    <lineage>
        <taxon>Bacteria</taxon>
        <taxon>Pseudomonadati</taxon>
        <taxon>Bacteroidota</taxon>
        <taxon>Flavobacteriia</taxon>
        <taxon>Flavobacteriales</taxon>
        <taxon>Weeksellaceae</taxon>
        <taxon>Chryseobacterium group</taxon>
        <taxon>Kaistella</taxon>
    </lineage>
</organism>
<dbReference type="Pfam" id="PF01833">
    <property type="entry name" value="TIG"/>
    <property type="match status" value="1"/>
</dbReference>
<reference evidence="3" key="1">
    <citation type="submission" date="2016-10" db="EMBL/GenBank/DDBJ databases">
        <authorList>
            <person name="Varghese N."/>
            <person name="Submissions S."/>
        </authorList>
    </citation>
    <scope>NUCLEOTIDE SEQUENCE [LARGE SCALE GENOMIC DNA]</scope>
    <source>
        <strain evidence="3">DSM 22251</strain>
    </source>
</reference>
<dbReference type="AlphaFoldDB" id="A0A1I3LHS5"/>
<gene>
    <name evidence="2" type="ORF">SAMN05421638_1137</name>
</gene>
<dbReference type="CDD" id="cd00603">
    <property type="entry name" value="IPT_PCSR"/>
    <property type="match status" value="1"/>
</dbReference>
<dbReference type="SUPFAM" id="SSF49785">
    <property type="entry name" value="Galactose-binding domain-like"/>
    <property type="match status" value="1"/>
</dbReference>
<evidence type="ECO:0000313" key="3">
    <source>
        <dbReference type="Proteomes" id="UP000242560"/>
    </source>
</evidence>
<evidence type="ECO:0000259" key="1">
    <source>
        <dbReference type="Pfam" id="PF01833"/>
    </source>
</evidence>
<dbReference type="InterPro" id="IPR008979">
    <property type="entry name" value="Galactose-bd-like_sf"/>
</dbReference>